<evidence type="ECO:0000256" key="5">
    <source>
        <dbReference type="SAM" id="Phobius"/>
    </source>
</evidence>
<feature type="transmembrane region" description="Helical" evidence="5">
    <location>
        <begin position="32"/>
        <end position="53"/>
    </location>
</feature>
<keyword evidence="8" id="KW-1185">Reference proteome</keyword>
<evidence type="ECO:0000313" key="7">
    <source>
        <dbReference type="EMBL" id="NGZ86550.1"/>
    </source>
</evidence>
<feature type="transmembrane region" description="Helical" evidence="5">
    <location>
        <begin position="73"/>
        <end position="90"/>
    </location>
</feature>
<comment type="subcellular location">
    <subcellularLocation>
        <location evidence="1">Membrane</location>
        <topology evidence="1">Multi-pass membrane protein</topology>
    </subcellularLocation>
</comment>
<evidence type="ECO:0000256" key="3">
    <source>
        <dbReference type="ARBA" id="ARBA00022989"/>
    </source>
</evidence>
<dbReference type="RefSeq" id="WP_166106392.1">
    <property type="nucleotide sequence ID" value="NZ_JAADJT010000009.1"/>
</dbReference>
<dbReference type="EMBL" id="JAADJT010000009">
    <property type="protein sequence ID" value="NGZ86550.1"/>
    <property type="molecule type" value="Genomic_DNA"/>
</dbReference>
<sequence>MKLAPTYLLLALIATLFNIAVQDLCIRVYDGPYGVLLAACGGTGAGLVLKYLLDKRYIFRFRADSVSHEGRVFLLYTVAGLATTVIFWSFEFGFDYLFDSRTARYTGAVLGLAIGYLCKYQLDRRYVFLAAA</sequence>
<feature type="domain" description="GtrA/DPMS transmembrane" evidence="6">
    <location>
        <begin position="7"/>
        <end position="128"/>
    </location>
</feature>
<accession>A0ABX0FQ22</accession>
<keyword evidence="3 5" id="KW-1133">Transmembrane helix</keyword>
<evidence type="ECO:0000256" key="4">
    <source>
        <dbReference type="ARBA" id="ARBA00023136"/>
    </source>
</evidence>
<dbReference type="Proteomes" id="UP000666369">
    <property type="component" value="Unassembled WGS sequence"/>
</dbReference>
<dbReference type="InterPro" id="IPR007267">
    <property type="entry name" value="GtrA_DPMS_TM"/>
</dbReference>
<name>A0ABX0FQ22_9BURK</name>
<evidence type="ECO:0000313" key="8">
    <source>
        <dbReference type="Proteomes" id="UP000666369"/>
    </source>
</evidence>
<organism evidence="7 8">
    <name type="scientific">Duganella aceris</name>
    <dbReference type="NCBI Taxonomy" id="2703883"/>
    <lineage>
        <taxon>Bacteria</taxon>
        <taxon>Pseudomonadati</taxon>
        <taxon>Pseudomonadota</taxon>
        <taxon>Betaproteobacteria</taxon>
        <taxon>Burkholderiales</taxon>
        <taxon>Oxalobacteraceae</taxon>
        <taxon>Telluria group</taxon>
        <taxon>Duganella</taxon>
    </lineage>
</organism>
<protein>
    <submittedName>
        <fullName evidence="7">GtrA family protein</fullName>
    </submittedName>
</protein>
<feature type="transmembrane region" description="Helical" evidence="5">
    <location>
        <begin position="102"/>
        <end position="118"/>
    </location>
</feature>
<evidence type="ECO:0000259" key="6">
    <source>
        <dbReference type="Pfam" id="PF04138"/>
    </source>
</evidence>
<comment type="caution">
    <text evidence="7">The sequence shown here is derived from an EMBL/GenBank/DDBJ whole genome shotgun (WGS) entry which is preliminary data.</text>
</comment>
<proteinExistence type="predicted"/>
<reference evidence="7 8" key="1">
    <citation type="submission" date="2020-01" db="EMBL/GenBank/DDBJ databases">
        <authorList>
            <person name="Lee S.D."/>
        </authorList>
    </citation>
    <scope>NUCLEOTIDE SEQUENCE [LARGE SCALE GENOMIC DNA]</scope>
    <source>
        <strain evidence="7 8">SAP-35</strain>
    </source>
</reference>
<evidence type="ECO:0000256" key="2">
    <source>
        <dbReference type="ARBA" id="ARBA00022692"/>
    </source>
</evidence>
<gene>
    <name evidence="7" type="ORF">GW587_20090</name>
</gene>
<dbReference type="Pfam" id="PF04138">
    <property type="entry name" value="GtrA_DPMS_TM"/>
    <property type="match status" value="1"/>
</dbReference>
<keyword evidence="2 5" id="KW-0812">Transmembrane</keyword>
<dbReference type="NCBIfam" id="NF037976">
    <property type="entry name" value="gtrA_1"/>
    <property type="match status" value="1"/>
</dbReference>
<reference evidence="8" key="2">
    <citation type="submission" date="2023-07" db="EMBL/GenBank/DDBJ databases">
        <title>Duganella aceri sp. nov., isolated from tree sap.</title>
        <authorList>
            <person name="Kim I.S."/>
        </authorList>
    </citation>
    <scope>NUCLEOTIDE SEQUENCE [LARGE SCALE GENOMIC DNA]</scope>
    <source>
        <strain evidence="8">SAP-35</strain>
    </source>
</reference>
<keyword evidence="4 5" id="KW-0472">Membrane</keyword>
<evidence type="ECO:0000256" key="1">
    <source>
        <dbReference type="ARBA" id="ARBA00004141"/>
    </source>
</evidence>